<feature type="domain" description="SpoVT-AbrB" evidence="2">
    <location>
        <begin position="6"/>
        <end position="51"/>
    </location>
</feature>
<sequence>MEKKLIKIGNSTGLTIPSQWLAEMNLSSGSKVTLTRECGGITVKASNAKTKPNLEDLMANTDFEAQRNDPHLQAWANKHKNGRENS</sequence>
<name>A0AAN0LP68_9VIBR</name>
<dbReference type="Pfam" id="PF04014">
    <property type="entry name" value="MazE_antitoxin"/>
    <property type="match status" value="1"/>
</dbReference>
<evidence type="ECO:0000256" key="1">
    <source>
        <dbReference type="SAM" id="MobiDB-lite"/>
    </source>
</evidence>
<feature type="region of interest" description="Disordered" evidence="1">
    <location>
        <begin position="64"/>
        <end position="86"/>
    </location>
</feature>
<protein>
    <submittedName>
        <fullName evidence="3">AbrB/MazE/SpoVT family DNA-binding domain-containing protein</fullName>
    </submittedName>
</protein>
<evidence type="ECO:0000313" key="4">
    <source>
        <dbReference type="Proteomes" id="UP001441914"/>
    </source>
</evidence>
<reference evidence="3 4" key="1">
    <citation type="journal article" date="2024" name="Elife">
        <title>Polysaccharide breakdown products drive degradation-dispersal cycles of foraging bacteria through changes in metabolism and motility.</title>
        <authorList>
            <person name="Stubbusch A.K."/>
            <person name="Keegstra J.M."/>
            <person name="Schwartzman J."/>
            <person name="Pontrelli S."/>
            <person name="Clerc E.E."/>
            <person name="Stocker R."/>
            <person name="Magnabosco C."/>
            <person name="Schubert O.T."/>
            <person name="Ackermann M."/>
            <person name="D'Souza G.G."/>
        </authorList>
    </citation>
    <scope>NUCLEOTIDE SEQUENCE [LARGE SCALE GENOMIC DNA]</scope>
    <source>
        <strain evidence="3 4">ZF270</strain>
    </source>
</reference>
<keyword evidence="3" id="KW-0238">DNA-binding</keyword>
<organism evidence="3 4">
    <name type="scientific">Vibrio cyclitrophicus ZF270</name>
    <dbReference type="NCBI Taxonomy" id="1136176"/>
    <lineage>
        <taxon>Bacteria</taxon>
        <taxon>Pseudomonadati</taxon>
        <taxon>Pseudomonadota</taxon>
        <taxon>Gammaproteobacteria</taxon>
        <taxon>Vibrionales</taxon>
        <taxon>Vibrionaceae</taxon>
        <taxon>Vibrio</taxon>
    </lineage>
</organism>
<proteinExistence type="predicted"/>
<dbReference type="SMART" id="SM00966">
    <property type="entry name" value="SpoVT_AbrB"/>
    <property type="match status" value="1"/>
</dbReference>
<evidence type="ECO:0000259" key="2">
    <source>
        <dbReference type="SMART" id="SM00966"/>
    </source>
</evidence>
<dbReference type="AlphaFoldDB" id="A0AAN0LP68"/>
<gene>
    <name evidence="3" type="ORF">QYQ95_06640</name>
</gene>
<dbReference type="Proteomes" id="UP001441914">
    <property type="component" value="Chromosome 1"/>
</dbReference>
<evidence type="ECO:0000313" key="3">
    <source>
        <dbReference type="EMBL" id="WZS86960.1"/>
    </source>
</evidence>
<dbReference type="RefSeq" id="WP_016800553.1">
    <property type="nucleotide sequence ID" value="NZ_AIDR02000041.1"/>
</dbReference>
<feature type="compositionally biased region" description="Basic residues" evidence="1">
    <location>
        <begin position="77"/>
        <end position="86"/>
    </location>
</feature>
<dbReference type="GO" id="GO:0003677">
    <property type="term" value="F:DNA binding"/>
    <property type="evidence" value="ECO:0007669"/>
    <property type="project" value="UniProtKB-KW"/>
</dbReference>
<dbReference type="EMBL" id="CP135176">
    <property type="protein sequence ID" value="WZS86960.1"/>
    <property type="molecule type" value="Genomic_DNA"/>
</dbReference>
<dbReference type="InterPro" id="IPR037914">
    <property type="entry name" value="SpoVT-AbrB_sf"/>
</dbReference>
<accession>A0AAN0LP68</accession>
<dbReference type="Gene3D" id="2.10.260.10">
    <property type="match status" value="1"/>
</dbReference>
<keyword evidence="4" id="KW-1185">Reference proteome</keyword>
<dbReference type="SUPFAM" id="SSF89447">
    <property type="entry name" value="AbrB/MazE/MraZ-like"/>
    <property type="match status" value="1"/>
</dbReference>
<dbReference type="InterPro" id="IPR007159">
    <property type="entry name" value="SpoVT-AbrB_dom"/>
</dbReference>